<sequence length="71" mass="8782">MASFDDNRKGFRYRRVNLITFQHQETIEEFYCRHFANKWPNRGDIKPRKKHHGTNKSRRKFRNLVKYGHFA</sequence>
<dbReference type="HOGENOM" id="CLU_2743330_0_0_1"/>
<protein>
    <submittedName>
        <fullName evidence="1">Uncharacterized protein</fullName>
    </submittedName>
</protein>
<gene>
    <name evidence="1" type="primary">GLEAN_10585</name>
    <name evidence="1" type="ORF">TcasGA2_TC010585</name>
</gene>
<reference evidence="1 2" key="1">
    <citation type="journal article" date="2008" name="Nature">
        <title>The genome of the model beetle and pest Tribolium castaneum.</title>
        <authorList>
            <consortium name="Tribolium Genome Sequencing Consortium"/>
            <person name="Richards S."/>
            <person name="Gibbs R.A."/>
            <person name="Weinstock G.M."/>
            <person name="Brown S.J."/>
            <person name="Denell R."/>
            <person name="Beeman R.W."/>
            <person name="Gibbs R."/>
            <person name="Beeman R.W."/>
            <person name="Brown S.J."/>
            <person name="Bucher G."/>
            <person name="Friedrich M."/>
            <person name="Grimmelikhuijzen C.J."/>
            <person name="Klingler M."/>
            <person name="Lorenzen M."/>
            <person name="Richards S."/>
            <person name="Roth S."/>
            <person name="Schroder R."/>
            <person name="Tautz D."/>
            <person name="Zdobnov E.M."/>
            <person name="Muzny D."/>
            <person name="Gibbs R.A."/>
            <person name="Weinstock G.M."/>
            <person name="Attaway T."/>
            <person name="Bell S."/>
            <person name="Buhay C.J."/>
            <person name="Chandrabose M.N."/>
            <person name="Chavez D."/>
            <person name="Clerk-Blankenburg K.P."/>
            <person name="Cree A."/>
            <person name="Dao M."/>
            <person name="Davis C."/>
            <person name="Chacko J."/>
            <person name="Dinh H."/>
            <person name="Dugan-Rocha S."/>
            <person name="Fowler G."/>
            <person name="Garner T.T."/>
            <person name="Garnes J."/>
            <person name="Gnirke A."/>
            <person name="Hawes A."/>
            <person name="Hernandez J."/>
            <person name="Hines S."/>
            <person name="Holder M."/>
            <person name="Hume J."/>
            <person name="Jhangiani S.N."/>
            <person name="Joshi V."/>
            <person name="Khan Z.M."/>
            <person name="Jackson L."/>
            <person name="Kovar C."/>
            <person name="Kowis A."/>
            <person name="Lee S."/>
            <person name="Lewis L.R."/>
            <person name="Margolis J."/>
            <person name="Morgan M."/>
            <person name="Nazareth L.V."/>
            <person name="Nguyen N."/>
            <person name="Okwuonu G."/>
            <person name="Parker D."/>
            <person name="Richards S."/>
            <person name="Ruiz S.J."/>
            <person name="Santibanez J."/>
            <person name="Savard J."/>
            <person name="Scherer S.E."/>
            <person name="Schneider B."/>
            <person name="Sodergren E."/>
            <person name="Tautz D."/>
            <person name="Vattahil S."/>
            <person name="Villasana D."/>
            <person name="White C.S."/>
            <person name="Wright R."/>
            <person name="Park Y."/>
            <person name="Beeman R.W."/>
            <person name="Lord J."/>
            <person name="Oppert B."/>
            <person name="Lorenzen M."/>
            <person name="Brown S."/>
            <person name="Wang L."/>
            <person name="Savard J."/>
            <person name="Tautz D."/>
            <person name="Richards S."/>
            <person name="Weinstock G."/>
            <person name="Gibbs R.A."/>
            <person name="Liu Y."/>
            <person name="Worley K."/>
            <person name="Weinstock G."/>
            <person name="Elsik C.G."/>
            <person name="Reese J.T."/>
            <person name="Elhaik E."/>
            <person name="Landan G."/>
            <person name="Graur D."/>
            <person name="Arensburger P."/>
            <person name="Atkinson P."/>
            <person name="Beeman R.W."/>
            <person name="Beidler J."/>
            <person name="Brown S.J."/>
            <person name="Demuth J.P."/>
            <person name="Drury D.W."/>
            <person name="Du Y.Z."/>
            <person name="Fujiwara H."/>
            <person name="Lorenzen M."/>
            <person name="Maselli V."/>
            <person name="Osanai M."/>
            <person name="Park Y."/>
            <person name="Robertson H.M."/>
            <person name="Tu Z."/>
            <person name="Wang J.J."/>
            <person name="Wang S."/>
            <person name="Richards S."/>
            <person name="Song H."/>
            <person name="Zhang L."/>
            <person name="Sodergren E."/>
            <person name="Werner D."/>
            <person name="Stanke M."/>
            <person name="Morgenstern B."/>
            <person name="Solovyev V."/>
            <person name="Kosarev P."/>
            <person name="Brown G."/>
            <person name="Chen H.C."/>
            <person name="Ermolaeva O."/>
            <person name="Hlavina W."/>
            <person name="Kapustin Y."/>
            <person name="Kiryutin B."/>
            <person name="Kitts P."/>
            <person name="Maglott D."/>
            <person name="Pruitt K."/>
            <person name="Sapojnikov V."/>
            <person name="Souvorov A."/>
            <person name="Mackey A.J."/>
            <person name="Waterhouse R.M."/>
            <person name="Wyder S."/>
            <person name="Zdobnov E.M."/>
            <person name="Zdobnov E.M."/>
            <person name="Wyder S."/>
            <person name="Kriventseva E.V."/>
            <person name="Kadowaki T."/>
            <person name="Bork P."/>
            <person name="Aranda M."/>
            <person name="Bao R."/>
            <person name="Beermann A."/>
            <person name="Berns N."/>
            <person name="Bolognesi R."/>
            <person name="Bonneton F."/>
            <person name="Bopp D."/>
            <person name="Brown S.J."/>
            <person name="Bucher G."/>
            <person name="Butts T."/>
            <person name="Chaumot A."/>
            <person name="Denell R.E."/>
            <person name="Ferrier D.E."/>
            <person name="Friedrich M."/>
            <person name="Gordon C.M."/>
            <person name="Jindra M."/>
            <person name="Klingler M."/>
            <person name="Lan Q."/>
            <person name="Lattorff H.M."/>
            <person name="Laudet V."/>
            <person name="von Levetsow C."/>
            <person name="Liu Z."/>
            <person name="Lutz R."/>
            <person name="Lynch J.A."/>
            <person name="da Fonseca R.N."/>
            <person name="Posnien N."/>
            <person name="Reuter R."/>
            <person name="Roth S."/>
            <person name="Savard J."/>
            <person name="Schinko J.B."/>
            <person name="Schmitt C."/>
            <person name="Schoppmeier M."/>
            <person name="Schroder R."/>
            <person name="Shippy T.D."/>
            <person name="Simonnet F."/>
            <person name="Marques-Souza H."/>
            <person name="Tautz D."/>
            <person name="Tomoyasu Y."/>
            <person name="Trauner J."/>
            <person name="Van der Zee M."/>
            <person name="Vervoort M."/>
            <person name="Wittkopp N."/>
            <person name="Wimmer E.A."/>
            <person name="Yang X."/>
            <person name="Jones A.K."/>
            <person name="Sattelle D.B."/>
            <person name="Ebert P.R."/>
            <person name="Nelson D."/>
            <person name="Scott J.G."/>
            <person name="Beeman R.W."/>
            <person name="Muthukrishnan S."/>
            <person name="Kramer K.J."/>
            <person name="Arakane Y."/>
            <person name="Beeman R.W."/>
            <person name="Zhu Q."/>
            <person name="Hogenkamp D."/>
            <person name="Dixit R."/>
            <person name="Oppert B."/>
            <person name="Jiang H."/>
            <person name="Zou Z."/>
            <person name="Marshall J."/>
            <person name="Elpidina E."/>
            <person name="Vinokurov K."/>
            <person name="Oppert C."/>
            <person name="Zou Z."/>
            <person name="Evans J."/>
            <person name="Lu Z."/>
            <person name="Zhao P."/>
            <person name="Sumathipala N."/>
            <person name="Altincicek B."/>
            <person name="Vilcinskas A."/>
            <person name="Williams M."/>
            <person name="Hultmark D."/>
            <person name="Hetru C."/>
            <person name="Jiang H."/>
            <person name="Grimmelikhuijzen C.J."/>
            <person name="Hauser F."/>
            <person name="Cazzamali G."/>
            <person name="Williamson M."/>
            <person name="Park Y."/>
            <person name="Li B."/>
            <person name="Tanaka Y."/>
            <person name="Predel R."/>
            <person name="Neupert S."/>
            <person name="Schachtner J."/>
            <person name="Verleyen P."/>
            <person name="Raible F."/>
            <person name="Bork P."/>
            <person name="Friedrich M."/>
            <person name="Walden K.K."/>
            <person name="Robertson H.M."/>
            <person name="Angeli S."/>
            <person name="Foret S."/>
            <person name="Bucher G."/>
            <person name="Schuetz S."/>
            <person name="Maleszka R."/>
            <person name="Wimmer E.A."/>
            <person name="Beeman R.W."/>
            <person name="Lorenzen M."/>
            <person name="Tomoyasu Y."/>
            <person name="Miller S.C."/>
            <person name="Grossmann D."/>
            <person name="Bucher G."/>
        </authorList>
    </citation>
    <scope>NUCLEOTIDE SEQUENCE [LARGE SCALE GENOMIC DNA]</scope>
    <source>
        <strain evidence="1 2">Georgia GA2</strain>
    </source>
</reference>
<name>D6WUC1_TRICA</name>
<proteinExistence type="predicted"/>
<dbReference type="InParanoid" id="D6WUC1"/>
<keyword evidence="2" id="KW-1185">Reference proteome</keyword>
<evidence type="ECO:0000313" key="1">
    <source>
        <dbReference type="EMBL" id="EFA07228.1"/>
    </source>
</evidence>
<dbReference type="AlphaFoldDB" id="D6WUC1"/>
<organism evidence="1 2">
    <name type="scientific">Tribolium castaneum</name>
    <name type="common">Red flour beetle</name>
    <dbReference type="NCBI Taxonomy" id="7070"/>
    <lineage>
        <taxon>Eukaryota</taxon>
        <taxon>Metazoa</taxon>
        <taxon>Ecdysozoa</taxon>
        <taxon>Arthropoda</taxon>
        <taxon>Hexapoda</taxon>
        <taxon>Insecta</taxon>
        <taxon>Pterygota</taxon>
        <taxon>Neoptera</taxon>
        <taxon>Endopterygota</taxon>
        <taxon>Coleoptera</taxon>
        <taxon>Polyphaga</taxon>
        <taxon>Cucujiformia</taxon>
        <taxon>Tenebrionidae</taxon>
        <taxon>Tenebrionidae incertae sedis</taxon>
        <taxon>Tribolium</taxon>
    </lineage>
</organism>
<dbReference type="Proteomes" id="UP000007266">
    <property type="component" value="Linkage group 7"/>
</dbReference>
<reference evidence="1 2" key="2">
    <citation type="journal article" date="2010" name="Nucleic Acids Res.">
        <title>BeetleBase in 2010: revisions to provide comprehensive genomic information for Tribolium castaneum.</title>
        <authorList>
            <person name="Kim H.S."/>
            <person name="Murphy T."/>
            <person name="Xia J."/>
            <person name="Caragea D."/>
            <person name="Park Y."/>
            <person name="Beeman R.W."/>
            <person name="Lorenzen M.D."/>
            <person name="Butcher S."/>
            <person name="Manak J.R."/>
            <person name="Brown S.J."/>
        </authorList>
    </citation>
    <scope>GENOME REANNOTATION</scope>
    <source>
        <strain evidence="1 2">Georgia GA2</strain>
    </source>
</reference>
<dbReference type="EMBL" id="KQ971352">
    <property type="protein sequence ID" value="EFA07228.1"/>
    <property type="molecule type" value="Genomic_DNA"/>
</dbReference>
<accession>D6WUC1</accession>
<evidence type="ECO:0000313" key="2">
    <source>
        <dbReference type="Proteomes" id="UP000007266"/>
    </source>
</evidence>